<reference evidence="1 2" key="1">
    <citation type="submission" date="2024-09" db="EMBL/GenBank/DDBJ databases">
        <authorList>
            <person name="Sun Q."/>
            <person name="Mori K."/>
        </authorList>
    </citation>
    <scope>NUCLEOTIDE SEQUENCE [LARGE SCALE GENOMIC DNA]</scope>
    <source>
        <strain evidence="1 2">JCM 9626</strain>
    </source>
</reference>
<proteinExistence type="predicted"/>
<dbReference type="InterPro" id="IPR019933">
    <property type="entry name" value="DivIVA_domain"/>
</dbReference>
<dbReference type="NCBIfam" id="TIGR03544">
    <property type="entry name" value="DivI1A_domain"/>
    <property type="match status" value="2"/>
</dbReference>
<dbReference type="Proteomes" id="UP001589750">
    <property type="component" value="Unassembled WGS sequence"/>
</dbReference>
<name>A0ABV5KBV2_9ACTN</name>
<organism evidence="1 2">
    <name type="scientific">Nocardioides plantarum</name>
    <dbReference type="NCBI Taxonomy" id="29299"/>
    <lineage>
        <taxon>Bacteria</taxon>
        <taxon>Bacillati</taxon>
        <taxon>Actinomycetota</taxon>
        <taxon>Actinomycetes</taxon>
        <taxon>Propionibacteriales</taxon>
        <taxon>Nocardioidaceae</taxon>
        <taxon>Nocardioides</taxon>
    </lineage>
</organism>
<dbReference type="RefSeq" id="WP_140009514.1">
    <property type="nucleotide sequence ID" value="NZ_JBHMDG010000017.1"/>
</dbReference>
<protein>
    <submittedName>
        <fullName evidence="1">DivIVA domain-containing protein</fullName>
    </submittedName>
</protein>
<keyword evidence="2" id="KW-1185">Reference proteome</keyword>
<gene>
    <name evidence="1" type="ORF">ACFFRI_14350</name>
</gene>
<comment type="caution">
    <text evidence="1">The sequence shown here is derived from an EMBL/GenBank/DDBJ whole genome shotgun (WGS) entry which is preliminary data.</text>
</comment>
<dbReference type="EMBL" id="JBHMDG010000017">
    <property type="protein sequence ID" value="MFB9314232.1"/>
    <property type="molecule type" value="Genomic_DNA"/>
</dbReference>
<accession>A0ABV5KBV2</accession>
<sequence length="112" mass="12489">MDDLPALVRDVRFMPRLGGYAMTPVDQALDRLVEALEAGADGEAVSALCDPTAFATARLRMGYDRQEVDDFLRDLARTAGGPERPADWPVYEAPDVVSEQLGWRARLRGRRR</sequence>
<evidence type="ECO:0000313" key="1">
    <source>
        <dbReference type="EMBL" id="MFB9314232.1"/>
    </source>
</evidence>
<evidence type="ECO:0000313" key="2">
    <source>
        <dbReference type="Proteomes" id="UP001589750"/>
    </source>
</evidence>